<proteinExistence type="predicted"/>
<dbReference type="Proteomes" id="UP000192639">
    <property type="component" value="Unassembled WGS sequence"/>
</dbReference>
<dbReference type="Gene3D" id="3.90.70.80">
    <property type="match status" value="1"/>
</dbReference>
<evidence type="ECO:0000259" key="2">
    <source>
        <dbReference type="PROSITE" id="PS50802"/>
    </source>
</evidence>
<evidence type="ECO:0000256" key="1">
    <source>
        <dbReference type="SAM" id="Phobius"/>
    </source>
</evidence>
<keyword evidence="1" id="KW-0812">Transmembrane</keyword>
<feature type="transmembrane region" description="Helical" evidence="1">
    <location>
        <begin position="29"/>
        <end position="50"/>
    </location>
</feature>
<organism evidence="3 4">
    <name type="scientific">Enterospora canceri</name>
    <dbReference type="NCBI Taxonomy" id="1081671"/>
    <lineage>
        <taxon>Eukaryota</taxon>
        <taxon>Fungi</taxon>
        <taxon>Fungi incertae sedis</taxon>
        <taxon>Microsporidia</taxon>
        <taxon>Enterocytozoonidae</taxon>
        <taxon>Enterospora</taxon>
    </lineage>
</organism>
<protein>
    <recommendedName>
        <fullName evidence="2">OTU domain-containing protein</fullName>
    </recommendedName>
</protein>
<dbReference type="EMBL" id="LWDP01000024">
    <property type="protein sequence ID" value="ORD94326.1"/>
    <property type="molecule type" value="Genomic_DNA"/>
</dbReference>
<dbReference type="InterPro" id="IPR038765">
    <property type="entry name" value="Papain-like_cys_pep_sf"/>
</dbReference>
<reference evidence="3 4" key="1">
    <citation type="journal article" date="2017" name="Environ. Microbiol.">
        <title>Decay of the glycolytic pathway and adaptation to intranuclear parasitism within Enterocytozoonidae microsporidia.</title>
        <authorList>
            <person name="Wiredu Boakye D."/>
            <person name="Jaroenlak P."/>
            <person name="Prachumwat A."/>
            <person name="Williams T.A."/>
            <person name="Bateman K.S."/>
            <person name="Itsathitphaisarn O."/>
            <person name="Sritunyalucksana K."/>
            <person name="Paszkiewicz K.H."/>
            <person name="Moore K.A."/>
            <person name="Stentiford G.D."/>
            <person name="Williams B.A."/>
        </authorList>
    </citation>
    <scope>NUCLEOTIDE SEQUENCE [LARGE SCALE GENOMIC DNA]</scope>
    <source>
        <strain evidence="3 4">GB1</strain>
    </source>
</reference>
<comment type="caution">
    <text evidence="3">The sequence shown here is derived from an EMBL/GenBank/DDBJ whole genome shotgun (WGS) entry which is preliminary data.</text>
</comment>
<dbReference type="AlphaFoldDB" id="A0A1Y1S780"/>
<keyword evidence="1" id="KW-0472">Membrane</keyword>
<feature type="domain" description="OTU" evidence="2">
    <location>
        <begin position="136"/>
        <end position="317"/>
    </location>
</feature>
<dbReference type="SUPFAM" id="SSF54001">
    <property type="entry name" value="Cysteine proteinases"/>
    <property type="match status" value="1"/>
</dbReference>
<gene>
    <name evidence="3" type="ORF">ECANGB1_855</name>
</gene>
<accession>A0A1Y1S780</accession>
<keyword evidence="1" id="KW-1133">Transmembrane helix</keyword>
<sequence length="317" mass="36810">MVKAANVISFTKKDTCDIKVDKEQRIKQILLLVALFIISFLIAMMIILPLEMRYRKKAFIKDMSKKGSDINAFNLDELKELMNSNEFALDYIQEIQKEIDSSYNSDRMDSLGREQMTSSEFDLSSALFTPKNLGSIVVQKAFPDGSCGYHSIMDGIYDWLKDKNSKQHKNFFDKSFGDGLINPIVIDYFHGKALKVLNSYKSYGEIPQNETAYLNQCLRIMSCIGMFKKNDQFCEFPDEKYTDELKLTKMMNTKEWIGTDEIEFISEALEVSIYPIYKMGNAAKYTNLPFRHITNVVRPETIFLLFRVNHYDRIIDM</sequence>
<keyword evidence="4" id="KW-1185">Reference proteome</keyword>
<dbReference type="VEuPathDB" id="MicrosporidiaDB:ECANGB1_855"/>
<dbReference type="InterPro" id="IPR003323">
    <property type="entry name" value="OTU_dom"/>
</dbReference>
<evidence type="ECO:0000313" key="3">
    <source>
        <dbReference type="EMBL" id="ORD94326.1"/>
    </source>
</evidence>
<name>A0A1Y1S780_9MICR</name>
<evidence type="ECO:0000313" key="4">
    <source>
        <dbReference type="Proteomes" id="UP000192639"/>
    </source>
</evidence>
<dbReference type="PROSITE" id="PS50802">
    <property type="entry name" value="OTU"/>
    <property type="match status" value="1"/>
</dbReference>